<keyword evidence="1 4" id="KW-0251">Elongation factor</keyword>
<organism evidence="4 5">
    <name type="scientific">Olea europaea subsp. europaea</name>
    <dbReference type="NCBI Taxonomy" id="158383"/>
    <lineage>
        <taxon>Eukaryota</taxon>
        <taxon>Viridiplantae</taxon>
        <taxon>Streptophyta</taxon>
        <taxon>Embryophyta</taxon>
        <taxon>Tracheophyta</taxon>
        <taxon>Spermatophyta</taxon>
        <taxon>Magnoliopsida</taxon>
        <taxon>eudicotyledons</taxon>
        <taxon>Gunneridae</taxon>
        <taxon>Pentapetalae</taxon>
        <taxon>asterids</taxon>
        <taxon>lamiids</taxon>
        <taxon>Lamiales</taxon>
        <taxon>Oleaceae</taxon>
        <taxon>Oleeae</taxon>
        <taxon>Olea</taxon>
    </lineage>
</organism>
<feature type="domain" description="EF-1-gamma C-terminal" evidence="3">
    <location>
        <begin position="19"/>
        <end position="54"/>
    </location>
</feature>
<comment type="caution">
    <text evidence="4">The sequence shown here is derived from an EMBL/GenBank/DDBJ whole genome shotgun (WGS) entry which is preliminary data.</text>
</comment>
<keyword evidence="1" id="KW-0648">Protein biosynthesis</keyword>
<keyword evidence="5" id="KW-1185">Reference proteome</keyword>
<protein>
    <submittedName>
        <fullName evidence="4">Elongation factor 1-gamma 2-like</fullName>
    </submittedName>
</protein>
<evidence type="ECO:0000313" key="5">
    <source>
        <dbReference type="Proteomes" id="UP000594638"/>
    </source>
</evidence>
<proteinExistence type="predicted"/>
<dbReference type="AlphaFoldDB" id="A0A8S0UI58"/>
<dbReference type="OrthoDB" id="249703at2759"/>
<name>A0A8S0UI58_OLEEU</name>
<dbReference type="GO" id="GO:0003746">
    <property type="term" value="F:translation elongation factor activity"/>
    <property type="evidence" value="ECO:0007669"/>
    <property type="project" value="UniProtKB-UniRule"/>
</dbReference>
<feature type="region of interest" description="Disordered" evidence="2">
    <location>
        <begin position="1"/>
        <end position="24"/>
    </location>
</feature>
<evidence type="ECO:0000256" key="1">
    <source>
        <dbReference type="PROSITE-ProRule" id="PRU00519"/>
    </source>
</evidence>
<gene>
    <name evidence="4" type="ORF">OLEA9_A078799</name>
</gene>
<dbReference type="PANTHER" id="PTHR44372:SF1">
    <property type="entry name" value="ELONGATION FACTOR 1-GAMMA 3"/>
    <property type="match status" value="1"/>
</dbReference>
<dbReference type="SUPFAM" id="SSF89942">
    <property type="entry name" value="eEF1-gamma domain"/>
    <property type="match status" value="1"/>
</dbReference>
<dbReference type="InterPro" id="IPR036433">
    <property type="entry name" value="EF1B_G_C_sf"/>
</dbReference>
<dbReference type="InterPro" id="IPR044628">
    <property type="entry name" value="EF-1-gamma_plant"/>
</dbReference>
<dbReference type="InterPro" id="IPR001662">
    <property type="entry name" value="EF1B_G_C"/>
</dbReference>
<sequence>MEDVKLEVEDEEETSKPKAKNPLDLLPPNEMILDEWKRLYSNTKTNSRGVAIKGSLFIDVDALNRDQSSVYLLYLPREALKCPSWWLSDLSDAIIANCVHA</sequence>
<dbReference type="Gramene" id="OE9A078799T1">
    <property type="protein sequence ID" value="OE9A078799C1"/>
    <property type="gene ID" value="OE9A078799"/>
</dbReference>
<evidence type="ECO:0000313" key="4">
    <source>
        <dbReference type="EMBL" id="CAA3015109.1"/>
    </source>
</evidence>
<evidence type="ECO:0000256" key="2">
    <source>
        <dbReference type="SAM" id="MobiDB-lite"/>
    </source>
</evidence>
<evidence type="ECO:0000259" key="3">
    <source>
        <dbReference type="PROSITE" id="PS50040"/>
    </source>
</evidence>
<dbReference type="Proteomes" id="UP000594638">
    <property type="component" value="Unassembled WGS sequence"/>
</dbReference>
<dbReference type="PROSITE" id="PS50040">
    <property type="entry name" value="EF1G_C"/>
    <property type="match status" value="1"/>
</dbReference>
<dbReference type="Gene3D" id="3.30.70.1010">
    <property type="entry name" value="Translation elongation factor EF1B, gamma chain, conserved domain"/>
    <property type="match status" value="1"/>
</dbReference>
<dbReference type="Pfam" id="PF00647">
    <property type="entry name" value="EF1G"/>
    <property type="match status" value="1"/>
</dbReference>
<dbReference type="PANTHER" id="PTHR44372">
    <property type="entry name" value="ELONGATION FACTOR 1-GAMMA 1-RELATED"/>
    <property type="match status" value="1"/>
</dbReference>
<reference evidence="4 5" key="1">
    <citation type="submission" date="2019-12" db="EMBL/GenBank/DDBJ databases">
        <authorList>
            <person name="Alioto T."/>
            <person name="Alioto T."/>
            <person name="Gomez Garrido J."/>
        </authorList>
    </citation>
    <scope>NUCLEOTIDE SEQUENCE [LARGE SCALE GENOMIC DNA]</scope>
</reference>
<accession>A0A8S0UI58</accession>
<dbReference type="GO" id="GO:0004364">
    <property type="term" value="F:glutathione transferase activity"/>
    <property type="evidence" value="ECO:0007669"/>
    <property type="project" value="InterPro"/>
</dbReference>
<dbReference type="EMBL" id="CACTIH010007525">
    <property type="protein sequence ID" value="CAA3015109.1"/>
    <property type="molecule type" value="Genomic_DNA"/>
</dbReference>